<feature type="compositionally biased region" description="Basic residues" evidence="1">
    <location>
        <begin position="267"/>
        <end position="284"/>
    </location>
</feature>
<feature type="compositionally biased region" description="Basic and acidic residues" evidence="1">
    <location>
        <begin position="245"/>
        <end position="266"/>
    </location>
</feature>
<name>A0A420I1K6_9PEZI</name>
<comment type="caution">
    <text evidence="2">The sequence shown here is derived from an EMBL/GenBank/DDBJ whole genome shotgun (WGS) entry which is preliminary data.</text>
</comment>
<accession>A0A420I1K6</accession>
<evidence type="ECO:0008006" key="4">
    <source>
        <dbReference type="Google" id="ProtNLM"/>
    </source>
</evidence>
<keyword evidence="3" id="KW-1185">Reference proteome</keyword>
<feature type="region of interest" description="Disordered" evidence="1">
    <location>
        <begin position="245"/>
        <end position="298"/>
    </location>
</feature>
<dbReference type="EMBL" id="MCFK01002480">
    <property type="protein sequence ID" value="RKF63565.1"/>
    <property type="molecule type" value="Genomic_DNA"/>
</dbReference>
<organism evidence="2 3">
    <name type="scientific">Erysiphe neolycopersici</name>
    <dbReference type="NCBI Taxonomy" id="212602"/>
    <lineage>
        <taxon>Eukaryota</taxon>
        <taxon>Fungi</taxon>
        <taxon>Dikarya</taxon>
        <taxon>Ascomycota</taxon>
        <taxon>Pezizomycotina</taxon>
        <taxon>Leotiomycetes</taxon>
        <taxon>Erysiphales</taxon>
        <taxon>Erysiphaceae</taxon>
        <taxon>Erysiphe</taxon>
    </lineage>
</organism>
<dbReference type="PANTHER" id="PTHR37014">
    <property type="entry name" value="EXPRESSION LETHALITY PROTEIN HEL10, PUTATIVE (AFU_ORTHOLOGUE AFUA_1G06580)-RELATED"/>
    <property type="match status" value="1"/>
</dbReference>
<feature type="compositionally biased region" description="Polar residues" evidence="1">
    <location>
        <begin position="146"/>
        <end position="170"/>
    </location>
</feature>
<sequence>MSNSDYYNSGGAGGGGDDSRHLSQQQQQQQQQYHQGFNQPPHFNHPQQNYGQPPGLSSQSGYNNPSQGHIPQQGYNPSQQSHNNYQAQSPQYANYPPQHQGYGPQSPPPLNSGHNHSPGYGQQHYGGQHSAPPPASNYNHGPGHSSPINNELYQQKSPSSINPYSNNGGQNVPPYQLHQNYHTDQDGPRNDNIYGPGQEGDRGVGATLIGGATGGFLAHKTGAGKVATVLGTVAGVVGANIIEHKLGHKDEKKHKDEKINKDEKKYKKDKKHKKEKKHKRHVSKSRAADSDSSGSDSD</sequence>
<gene>
    <name evidence="2" type="ORF">OnM2_024013</name>
</gene>
<dbReference type="AlphaFoldDB" id="A0A420I1K6"/>
<dbReference type="OrthoDB" id="3599516at2759"/>
<proteinExistence type="predicted"/>
<protein>
    <recommendedName>
        <fullName evidence="4">Glycine zipper 2TM domain-containing protein</fullName>
    </recommendedName>
</protein>
<evidence type="ECO:0000313" key="3">
    <source>
        <dbReference type="Proteomes" id="UP000286134"/>
    </source>
</evidence>
<dbReference type="Proteomes" id="UP000286134">
    <property type="component" value="Unassembled WGS sequence"/>
</dbReference>
<reference evidence="2 3" key="1">
    <citation type="journal article" date="2018" name="BMC Genomics">
        <title>Comparative genome analyses reveal sequence features reflecting distinct modes of host-adaptation between dicot and monocot powdery mildew.</title>
        <authorList>
            <person name="Wu Y."/>
            <person name="Ma X."/>
            <person name="Pan Z."/>
            <person name="Kale S.D."/>
            <person name="Song Y."/>
            <person name="King H."/>
            <person name="Zhang Q."/>
            <person name="Presley C."/>
            <person name="Deng X."/>
            <person name="Wei C.I."/>
            <person name="Xiao S."/>
        </authorList>
    </citation>
    <scope>NUCLEOTIDE SEQUENCE [LARGE SCALE GENOMIC DNA]</scope>
    <source>
        <strain evidence="2">UMSG2</strain>
    </source>
</reference>
<evidence type="ECO:0000256" key="1">
    <source>
        <dbReference type="SAM" id="MobiDB-lite"/>
    </source>
</evidence>
<feature type="region of interest" description="Disordered" evidence="1">
    <location>
        <begin position="1"/>
        <end position="201"/>
    </location>
</feature>
<dbReference type="STRING" id="212602.A0A420I1K6"/>
<dbReference type="PANTHER" id="PTHR37014:SF10">
    <property type="entry name" value="RICH PROTEIN MS8, PUTATIVE (AFU_ORTHOLOGUE AFUA_7G05650)-RELATED"/>
    <property type="match status" value="1"/>
</dbReference>
<evidence type="ECO:0000313" key="2">
    <source>
        <dbReference type="EMBL" id="RKF63565.1"/>
    </source>
</evidence>
<feature type="compositionally biased region" description="Polar residues" evidence="1">
    <location>
        <begin position="45"/>
        <end position="92"/>
    </location>
</feature>
<feature type="compositionally biased region" description="Low complexity" evidence="1">
    <location>
        <begin position="119"/>
        <end position="129"/>
    </location>
</feature>